<name>A0A8K0P1T4_LADFU</name>
<keyword evidence="2" id="KW-1185">Reference proteome</keyword>
<reference evidence="1" key="1">
    <citation type="submission" date="2013-04" db="EMBL/GenBank/DDBJ databases">
        <authorList>
            <person name="Qu J."/>
            <person name="Murali S.C."/>
            <person name="Bandaranaike D."/>
            <person name="Bellair M."/>
            <person name="Blankenburg K."/>
            <person name="Chao H."/>
            <person name="Dinh H."/>
            <person name="Doddapaneni H."/>
            <person name="Downs B."/>
            <person name="Dugan-Rocha S."/>
            <person name="Elkadiri S."/>
            <person name="Gnanaolivu R.D."/>
            <person name="Hernandez B."/>
            <person name="Javaid M."/>
            <person name="Jayaseelan J.C."/>
            <person name="Lee S."/>
            <person name="Li M."/>
            <person name="Ming W."/>
            <person name="Munidasa M."/>
            <person name="Muniz J."/>
            <person name="Nguyen L."/>
            <person name="Ongeri F."/>
            <person name="Osuji N."/>
            <person name="Pu L.-L."/>
            <person name="Puazo M."/>
            <person name="Qu C."/>
            <person name="Quiroz J."/>
            <person name="Raj R."/>
            <person name="Weissenberger G."/>
            <person name="Xin Y."/>
            <person name="Zou X."/>
            <person name="Han Y."/>
            <person name="Richards S."/>
            <person name="Worley K."/>
            <person name="Muzny D."/>
            <person name="Gibbs R."/>
        </authorList>
    </citation>
    <scope>NUCLEOTIDE SEQUENCE</scope>
    <source>
        <strain evidence="1">Sampled in the wild</strain>
    </source>
</reference>
<evidence type="ECO:0000313" key="2">
    <source>
        <dbReference type="Proteomes" id="UP000792457"/>
    </source>
</evidence>
<dbReference type="AlphaFoldDB" id="A0A8K0P1T4"/>
<evidence type="ECO:0000313" key="1">
    <source>
        <dbReference type="EMBL" id="KAG8229912.1"/>
    </source>
</evidence>
<organism evidence="1 2">
    <name type="scientific">Ladona fulva</name>
    <name type="common">Scarce chaser dragonfly</name>
    <name type="synonym">Libellula fulva</name>
    <dbReference type="NCBI Taxonomy" id="123851"/>
    <lineage>
        <taxon>Eukaryota</taxon>
        <taxon>Metazoa</taxon>
        <taxon>Ecdysozoa</taxon>
        <taxon>Arthropoda</taxon>
        <taxon>Hexapoda</taxon>
        <taxon>Insecta</taxon>
        <taxon>Pterygota</taxon>
        <taxon>Palaeoptera</taxon>
        <taxon>Odonata</taxon>
        <taxon>Epiprocta</taxon>
        <taxon>Anisoptera</taxon>
        <taxon>Libelluloidea</taxon>
        <taxon>Libellulidae</taxon>
        <taxon>Ladona</taxon>
    </lineage>
</organism>
<dbReference type="OrthoDB" id="1101576at2759"/>
<accession>A0A8K0P1T4</accession>
<dbReference type="EMBL" id="KZ308452">
    <property type="protein sequence ID" value="KAG8229912.1"/>
    <property type="molecule type" value="Genomic_DNA"/>
</dbReference>
<proteinExistence type="predicted"/>
<dbReference type="Proteomes" id="UP000792457">
    <property type="component" value="Unassembled WGS sequence"/>
</dbReference>
<sequence length="207" mass="23742">MASFKIAHLLAKKKKPFQGDSTVLRRKEAIADDMQSQLKRDVETCEWFSLQFDESMDISDTSQLAVIIRMLFNNFIVKEELLKILPLKKRTRGEDIYNVFKTYAAEIGLPFKKLSAITTDVSPAKIGRTNGFVALCKKNECFPNFMSYHCIIHQEALFAKILPFGHVMDVVTSIINFIRAAPLHHRLSKHCWKTEDKTVDLILHAEV</sequence>
<dbReference type="PANTHER" id="PTHR45913:SF21">
    <property type="entry name" value="DUF4371 DOMAIN-CONTAINING PROTEIN"/>
    <property type="match status" value="1"/>
</dbReference>
<dbReference type="PANTHER" id="PTHR45913">
    <property type="entry name" value="EPM2A-INTERACTING PROTEIN 1"/>
    <property type="match status" value="1"/>
</dbReference>
<reference evidence="1" key="2">
    <citation type="submission" date="2017-10" db="EMBL/GenBank/DDBJ databases">
        <title>Ladona fulva Genome sequencing and assembly.</title>
        <authorList>
            <person name="Murali S."/>
            <person name="Richards S."/>
            <person name="Bandaranaike D."/>
            <person name="Bellair M."/>
            <person name="Blankenburg K."/>
            <person name="Chao H."/>
            <person name="Dinh H."/>
            <person name="Doddapaneni H."/>
            <person name="Dugan-Rocha S."/>
            <person name="Elkadiri S."/>
            <person name="Gnanaolivu R."/>
            <person name="Hernandez B."/>
            <person name="Skinner E."/>
            <person name="Javaid M."/>
            <person name="Lee S."/>
            <person name="Li M."/>
            <person name="Ming W."/>
            <person name="Munidasa M."/>
            <person name="Muniz J."/>
            <person name="Nguyen L."/>
            <person name="Hughes D."/>
            <person name="Osuji N."/>
            <person name="Pu L.-L."/>
            <person name="Puazo M."/>
            <person name="Qu C."/>
            <person name="Quiroz J."/>
            <person name="Raj R."/>
            <person name="Weissenberger G."/>
            <person name="Xin Y."/>
            <person name="Zou X."/>
            <person name="Han Y."/>
            <person name="Worley K."/>
            <person name="Muzny D."/>
            <person name="Gibbs R."/>
        </authorList>
    </citation>
    <scope>NUCLEOTIDE SEQUENCE</scope>
    <source>
        <strain evidence="1">Sampled in the wild</strain>
    </source>
</reference>
<comment type="caution">
    <text evidence="1">The sequence shown here is derived from an EMBL/GenBank/DDBJ whole genome shotgun (WGS) entry which is preliminary data.</text>
</comment>
<gene>
    <name evidence="1" type="ORF">J437_LFUL008244</name>
</gene>
<protein>
    <submittedName>
        <fullName evidence="1">Uncharacterized protein</fullName>
    </submittedName>
</protein>